<feature type="domain" description="Reverse transcriptase" evidence="10">
    <location>
        <begin position="63"/>
        <end position="256"/>
    </location>
</feature>
<protein>
    <recommendedName>
        <fullName evidence="1">RNA-directed DNA polymerase</fullName>
        <ecNumber evidence="1">2.7.7.49</ecNumber>
    </recommendedName>
</protein>
<keyword evidence="4" id="KW-0479">Metal-binding</keyword>
<evidence type="ECO:0000313" key="12">
    <source>
        <dbReference type="Proteomes" id="UP000398619"/>
    </source>
</evidence>
<dbReference type="GO" id="GO:0003723">
    <property type="term" value="F:RNA binding"/>
    <property type="evidence" value="ECO:0007669"/>
    <property type="project" value="InterPro"/>
</dbReference>
<comment type="catalytic activity">
    <reaction evidence="9">
        <text>DNA(n) + a 2'-deoxyribonucleoside 5'-triphosphate = DNA(n+1) + diphosphate</text>
        <dbReference type="Rhea" id="RHEA:22508"/>
        <dbReference type="Rhea" id="RHEA-COMP:17339"/>
        <dbReference type="Rhea" id="RHEA-COMP:17340"/>
        <dbReference type="ChEBI" id="CHEBI:33019"/>
        <dbReference type="ChEBI" id="CHEBI:61560"/>
        <dbReference type="ChEBI" id="CHEBI:173112"/>
        <dbReference type="EC" id="2.7.7.49"/>
    </reaction>
</comment>
<evidence type="ECO:0000256" key="6">
    <source>
        <dbReference type="ARBA" id="ARBA00022918"/>
    </source>
</evidence>
<evidence type="ECO:0000256" key="5">
    <source>
        <dbReference type="ARBA" id="ARBA00022842"/>
    </source>
</evidence>
<sequence length="424" mass="49780">MGKYKYIDRLRQAMGGKYSEEYINYCAEYAAKLLDKNLPVIYDARHVDEILRLHGIKPDCYHIFVIAGKNKERKITAPSREIKQRQQWILEEILEKQDVSDNCHGFVKKRSILTNAKMHMGHKNILNLDIRNFFPSITETMVIFQFQQMGYSKSAAEALAGVCCYEGKLPQGAPTSPYMSNLILKKMDQDLENFCQKKGITYTRYADDMSFSSNEEIEGFFKDIKFIIGKYSFEINEKKTCYYQDPYRKIVTGLLVKENEVCIPKKFKRKFRQEIYYCRHLGVQRHLENTGNQERTGFREYMYGKAYFIAMVEPEAGKKYLEANTFDTFKVEPSLMTVFEQSHTWDELICHFVDSYVVETDKKAVSAFYDRGYIAEKLKGLETELALECRITLNGEERWIRNVIIRGEIEDSEYAMIFLRDEKT</sequence>
<dbReference type="PANTHER" id="PTHR34047:SF7">
    <property type="entry name" value="RNA-DIRECTED DNA POLYMERASE"/>
    <property type="match status" value="1"/>
</dbReference>
<dbReference type="PROSITE" id="PS50878">
    <property type="entry name" value="RT_POL"/>
    <property type="match status" value="1"/>
</dbReference>
<dbReference type="PANTHER" id="PTHR34047">
    <property type="entry name" value="NUCLEAR INTRON MATURASE 1, MITOCHONDRIAL-RELATED"/>
    <property type="match status" value="1"/>
</dbReference>
<evidence type="ECO:0000256" key="8">
    <source>
        <dbReference type="ARBA" id="ARBA00034120"/>
    </source>
</evidence>
<proteinExistence type="inferred from homology"/>
<keyword evidence="6 11" id="KW-0695">RNA-directed DNA polymerase</keyword>
<accession>A0A564UUV8</accession>
<dbReference type="InterPro" id="IPR000123">
    <property type="entry name" value="Reverse_transcriptase_msDNA"/>
</dbReference>
<keyword evidence="7" id="KW-0051">Antiviral defense</keyword>
<keyword evidence="2" id="KW-0808">Transferase</keyword>
<evidence type="ECO:0000259" key="10">
    <source>
        <dbReference type="PROSITE" id="PS50878"/>
    </source>
</evidence>
<evidence type="ECO:0000256" key="2">
    <source>
        <dbReference type="ARBA" id="ARBA00022679"/>
    </source>
</evidence>
<dbReference type="EMBL" id="CABHNM010000079">
    <property type="protein sequence ID" value="VUX23383.1"/>
    <property type="molecule type" value="Genomic_DNA"/>
</dbReference>
<dbReference type="Proteomes" id="UP000398619">
    <property type="component" value="Unassembled WGS sequence"/>
</dbReference>
<keyword evidence="5" id="KW-0460">Magnesium</keyword>
<evidence type="ECO:0000256" key="9">
    <source>
        <dbReference type="ARBA" id="ARBA00048173"/>
    </source>
</evidence>
<dbReference type="GO" id="GO:0046872">
    <property type="term" value="F:metal ion binding"/>
    <property type="evidence" value="ECO:0007669"/>
    <property type="project" value="UniProtKB-KW"/>
</dbReference>
<dbReference type="InterPro" id="IPR000477">
    <property type="entry name" value="RT_dom"/>
</dbReference>
<dbReference type="CDD" id="cd03487">
    <property type="entry name" value="RT_Bac_retron_II"/>
    <property type="match status" value="1"/>
</dbReference>
<evidence type="ECO:0000256" key="1">
    <source>
        <dbReference type="ARBA" id="ARBA00012493"/>
    </source>
</evidence>
<dbReference type="AlphaFoldDB" id="A0A564UUV8"/>
<dbReference type="InterPro" id="IPR043502">
    <property type="entry name" value="DNA/RNA_pol_sf"/>
</dbReference>
<reference evidence="11 12" key="1">
    <citation type="submission" date="2019-07" db="EMBL/GenBank/DDBJ databases">
        <authorList>
            <person name="Hibberd C M."/>
            <person name="Gehrig L. J."/>
            <person name="Chang H.-W."/>
            <person name="Venkatesh S."/>
        </authorList>
    </citation>
    <scope>NUCLEOTIDE SEQUENCE [LARGE SCALE GENOMIC DNA]</scope>
    <source>
        <strain evidence="11">Dorea_longicatena_SSTS_Bg7063</strain>
    </source>
</reference>
<dbReference type="SUPFAM" id="SSF56672">
    <property type="entry name" value="DNA/RNA polymerases"/>
    <property type="match status" value="1"/>
</dbReference>
<organism evidence="11 12">
    <name type="scientific">Dorea longicatena</name>
    <dbReference type="NCBI Taxonomy" id="88431"/>
    <lineage>
        <taxon>Bacteria</taxon>
        <taxon>Bacillati</taxon>
        <taxon>Bacillota</taxon>
        <taxon>Clostridia</taxon>
        <taxon>Lachnospirales</taxon>
        <taxon>Lachnospiraceae</taxon>
        <taxon>Dorea</taxon>
    </lineage>
</organism>
<dbReference type="InterPro" id="IPR051083">
    <property type="entry name" value="GrpII_Intron_Splice-Mob/Def"/>
</dbReference>
<gene>
    <name evidence="11" type="ORF">DLSSTS7063_03184</name>
</gene>
<dbReference type="RefSeq" id="WP_243123718.1">
    <property type="nucleotide sequence ID" value="NZ_CABHNM010000079.1"/>
</dbReference>
<dbReference type="GO" id="GO:0051607">
    <property type="term" value="P:defense response to virus"/>
    <property type="evidence" value="ECO:0007669"/>
    <property type="project" value="UniProtKB-KW"/>
</dbReference>
<evidence type="ECO:0000256" key="4">
    <source>
        <dbReference type="ARBA" id="ARBA00022723"/>
    </source>
</evidence>
<dbReference type="PRINTS" id="PR00866">
    <property type="entry name" value="RNADNAPOLMS"/>
</dbReference>
<evidence type="ECO:0000256" key="3">
    <source>
        <dbReference type="ARBA" id="ARBA00022695"/>
    </source>
</evidence>
<name>A0A564UUV8_9FIRM</name>
<dbReference type="EC" id="2.7.7.49" evidence="1"/>
<comment type="similarity">
    <text evidence="8">Belongs to the bacterial reverse transcriptase family.</text>
</comment>
<dbReference type="Pfam" id="PF00078">
    <property type="entry name" value="RVT_1"/>
    <property type="match status" value="1"/>
</dbReference>
<evidence type="ECO:0000256" key="7">
    <source>
        <dbReference type="ARBA" id="ARBA00023118"/>
    </source>
</evidence>
<dbReference type="GO" id="GO:0003964">
    <property type="term" value="F:RNA-directed DNA polymerase activity"/>
    <property type="evidence" value="ECO:0007669"/>
    <property type="project" value="UniProtKB-KW"/>
</dbReference>
<keyword evidence="3" id="KW-0548">Nucleotidyltransferase</keyword>
<evidence type="ECO:0000313" key="11">
    <source>
        <dbReference type="EMBL" id="VUX23383.1"/>
    </source>
</evidence>